<dbReference type="HOGENOM" id="CLU_247491_0_0_1"/>
<keyword evidence="5 6" id="KW-0648">Protein biosynthesis</keyword>
<evidence type="ECO:0000313" key="9">
    <source>
        <dbReference type="EMBL" id="KIM43967.1"/>
    </source>
</evidence>
<dbReference type="Proteomes" id="UP000053424">
    <property type="component" value="Unassembled WGS sequence"/>
</dbReference>
<evidence type="ECO:0000259" key="8">
    <source>
        <dbReference type="PROSITE" id="PS50250"/>
    </source>
</evidence>
<feature type="coiled-coil region" evidence="6">
    <location>
        <begin position="674"/>
        <end position="701"/>
    </location>
</feature>
<evidence type="ECO:0000256" key="5">
    <source>
        <dbReference type="ARBA" id="ARBA00022917"/>
    </source>
</evidence>
<evidence type="ECO:0000256" key="3">
    <source>
        <dbReference type="ARBA" id="ARBA00022540"/>
    </source>
</evidence>
<dbReference type="PANTHER" id="PTHR14005">
    <property type="entry name" value="EUKARYOTIC TRANSLATION INITIATION FACTOR 3, THETA SUBUNIT"/>
    <property type="match status" value="1"/>
</dbReference>
<dbReference type="SMART" id="SM00088">
    <property type="entry name" value="PINT"/>
    <property type="match status" value="1"/>
</dbReference>
<dbReference type="GO" id="GO:0071540">
    <property type="term" value="C:eukaryotic translation initiation factor 3 complex, eIF3e"/>
    <property type="evidence" value="ECO:0007669"/>
    <property type="project" value="TreeGrafter"/>
</dbReference>
<evidence type="ECO:0000256" key="2">
    <source>
        <dbReference type="ARBA" id="ARBA00022490"/>
    </source>
</evidence>
<evidence type="ECO:0000256" key="7">
    <source>
        <dbReference type="SAM" id="MobiDB-lite"/>
    </source>
</evidence>
<dbReference type="PANTHER" id="PTHR14005:SF0">
    <property type="entry name" value="EUKARYOTIC TRANSLATION INITIATION FACTOR 3 SUBUNIT A"/>
    <property type="match status" value="1"/>
</dbReference>
<dbReference type="GO" id="GO:0033290">
    <property type="term" value="C:eukaryotic 48S preinitiation complex"/>
    <property type="evidence" value="ECO:0007669"/>
    <property type="project" value="UniProtKB-UniRule"/>
</dbReference>
<dbReference type="FunFam" id="4.10.860.10:FF:000001">
    <property type="entry name" value="Eukaryotic translation initiation factor 3 subunit A"/>
    <property type="match status" value="1"/>
</dbReference>
<reference evidence="9 10" key="1">
    <citation type="submission" date="2014-04" db="EMBL/GenBank/DDBJ databases">
        <authorList>
            <consortium name="DOE Joint Genome Institute"/>
            <person name="Kuo A."/>
            <person name="Gay G."/>
            <person name="Dore J."/>
            <person name="Kohler A."/>
            <person name="Nagy L.G."/>
            <person name="Floudas D."/>
            <person name="Copeland A."/>
            <person name="Barry K.W."/>
            <person name="Cichocki N."/>
            <person name="Veneault-Fourrey C."/>
            <person name="LaButti K."/>
            <person name="Lindquist E.A."/>
            <person name="Lipzen A."/>
            <person name="Lundell T."/>
            <person name="Morin E."/>
            <person name="Murat C."/>
            <person name="Sun H."/>
            <person name="Tunlid A."/>
            <person name="Henrissat B."/>
            <person name="Grigoriev I.V."/>
            <person name="Hibbett D.S."/>
            <person name="Martin F."/>
            <person name="Nordberg H.P."/>
            <person name="Cantor M.N."/>
            <person name="Hua S.X."/>
        </authorList>
    </citation>
    <scope>NUCLEOTIDE SEQUENCE [LARGE SCALE GENOMIC DNA]</scope>
    <source>
        <strain evidence="10">h7</strain>
    </source>
</reference>
<comment type="subcellular location">
    <subcellularLocation>
        <location evidence="1 6">Cytoplasm</location>
    </subcellularLocation>
</comment>
<dbReference type="PROSITE" id="PS50250">
    <property type="entry name" value="PCI"/>
    <property type="match status" value="1"/>
</dbReference>
<sequence>MAPFSKPETVLKQAEGLVSVGQTHAALQSLTEMFSSKRFRSTPLTSLEPIMHRFVELCVDMRKGRTAKEGLMQYKNIAQNTSVQSIESVITKFVQLADAKVREAQEKAAVKSAVDIDDLEASETPESILLGAVSGDQSKDRTDRALVTPWLKFLWESYRTSLETLKNNARLEAIYQQIAQQAFKFCLKHQRKVEFRRLCETLRLHLSNVAKYSHQQHSINLSDPDTLQHHLDTRFAQLNTSVELELWQEAFRSVEDVHNLLTMAKKAPRPAMMANYYEKLTKIFLMSGNALYHAAAWSRYYSVVTSIGGKSDEEMGRLAAQVLVSALAVPVGLQTEEPDELKGKNARLTALLGLSRMPTRSGLLKDALSRDVLKLSSPEIKSLYNILQVTFDPLTLCSSIAPLLQTLASDEAYSPYLTLLQRALLSRLLSQLSQVYSTFKISNLLALVAPLKDAGLEGSFDEEQVEAYIMGCARRGELNVRVDHKEGSINFVDDPFIANDEQPTASTSSVVMEASIQPSTSDLVRTRLSSVATCLHKSLAVIEEKPPTPTAEEQAATFKSLVTAVESERKALQLRRALVARRRELLSELSVRKEKEESSRRAEHSRREKEEETKRARDELRRKEQERTKKEIESIRIDEAKKYAQSLVDKGILKPNAVDNLETLDTEGLITIQVAQLEKEKKELSERLRIISKRIDHIERAYRKEERPLLAEDYAIQQKTDRETFDAIQKARLRAAREAHQADLDTKARLSRMLGDYHARRETIISKKGEEFAKKKELAARKIHEEKEKRRKMVMKQMEEERIKKEKEEEAIRQREAEEARIAAERRAEEERIRAEEEAALAAAAELKRKEEAEIAARREAREKERQEANEKARLQQQREEEALARREARAAEKLAATSKPLVAPTAVPAAIRAFAGKEDTAWRRSTPVPATATAPPAPLRSESPAPKYRPGALSAAGGAGGGGGGWRQREEAAKAAAAAGGGAGAGGRPGAIPPRVTASPRPNSPAPLKDEPKKDDDGFQTVPARGGAGPSQASAGLGLGIGGIGGISLLYQQHFEWVRNLSALSQFHTRSPRTASTDNLPPARLLRGLARTRNPAVWGFPFDSSTVVANYGKTSPPPDIGYKGIAEYITKVSRKLRYECDELWQSPGMIPTPLSVRRSPRKSSIIIAFIRATRPDDSFLPPPEMVEQMKAIFAAEGFMAEPVPSKSGEQQALVLSGPPTSQRTGHCSWASVAFACLHLYPNNILNGYETYLHYDDFVSRSPRTASTDDLAPARLLRGLARTRNPAVWGFPFDSTTIIAGYPKKNPPPELWYRGIPEYTSNLSIEWRSKCEELWQSPGMIPTPLSVRPWPRKFRIIIAFIRATRSDDSFLPPPEIVEQMKAIFAAEGFMEEPASTDNRPPARLLMGLARTRDAAVWGFPFDIMANIPKTSPPKESYTEMLGRYTTNISTELATKCEDLWSFPGMYNTPAYVRLSPRKKGFIFAVIKCTRRDDRFLPPPEIVEHMKAIFAAAGYTGEPGWFIELSL</sequence>
<dbReference type="Gene3D" id="1.25.40.860">
    <property type="match status" value="2"/>
</dbReference>
<keyword evidence="2 6" id="KW-0963">Cytoplasm</keyword>
<evidence type="ECO:0000256" key="4">
    <source>
        <dbReference type="ARBA" id="ARBA00022884"/>
    </source>
</evidence>
<feature type="compositionally biased region" description="Basic and acidic residues" evidence="7">
    <location>
        <begin position="1009"/>
        <end position="1018"/>
    </location>
</feature>
<reference evidence="10" key="2">
    <citation type="submission" date="2015-01" db="EMBL/GenBank/DDBJ databases">
        <title>Evolutionary Origins and Diversification of the Mycorrhizal Mutualists.</title>
        <authorList>
            <consortium name="DOE Joint Genome Institute"/>
            <consortium name="Mycorrhizal Genomics Consortium"/>
            <person name="Kohler A."/>
            <person name="Kuo A."/>
            <person name="Nagy L.G."/>
            <person name="Floudas D."/>
            <person name="Copeland A."/>
            <person name="Barry K.W."/>
            <person name="Cichocki N."/>
            <person name="Veneault-Fourrey C."/>
            <person name="LaButti K."/>
            <person name="Lindquist E.A."/>
            <person name="Lipzen A."/>
            <person name="Lundell T."/>
            <person name="Morin E."/>
            <person name="Murat C."/>
            <person name="Riley R."/>
            <person name="Ohm R."/>
            <person name="Sun H."/>
            <person name="Tunlid A."/>
            <person name="Henrissat B."/>
            <person name="Grigoriev I.V."/>
            <person name="Hibbett D.S."/>
            <person name="Martin F."/>
        </authorList>
    </citation>
    <scope>NUCLEOTIDE SEQUENCE [LARGE SCALE GENOMIC DNA]</scope>
    <source>
        <strain evidence="10">h7</strain>
    </source>
</reference>
<dbReference type="Gene3D" id="4.10.860.10">
    <property type="entry name" value="UVR domain"/>
    <property type="match status" value="1"/>
</dbReference>
<dbReference type="GO" id="GO:0043614">
    <property type="term" value="C:multi-eIF complex"/>
    <property type="evidence" value="ECO:0007669"/>
    <property type="project" value="TreeGrafter"/>
</dbReference>
<comment type="subunit">
    <text evidence="6">Component of the eukaryotic translation initiation factor 3 (eIF-3) complex.</text>
</comment>
<dbReference type="InterPro" id="IPR027512">
    <property type="entry name" value="EIF3A"/>
</dbReference>
<organism evidence="9 10">
    <name type="scientific">Hebeloma cylindrosporum</name>
    <dbReference type="NCBI Taxonomy" id="76867"/>
    <lineage>
        <taxon>Eukaryota</taxon>
        <taxon>Fungi</taxon>
        <taxon>Dikarya</taxon>
        <taxon>Basidiomycota</taxon>
        <taxon>Agaricomycotina</taxon>
        <taxon>Agaricomycetes</taxon>
        <taxon>Agaricomycetidae</taxon>
        <taxon>Agaricales</taxon>
        <taxon>Agaricineae</taxon>
        <taxon>Hymenogastraceae</taxon>
        <taxon>Hebeloma</taxon>
    </lineage>
</organism>
<dbReference type="OrthoDB" id="18884at2759"/>
<keyword evidence="6" id="KW-0175">Coiled coil</keyword>
<accession>A0A0C2YSE8</accession>
<protein>
    <recommendedName>
        <fullName evidence="6">Eukaryotic translation initiation factor 3 subunit A</fullName>
        <shortName evidence="6">eIF3a</shortName>
    </recommendedName>
    <alternativeName>
        <fullName evidence="6">Eukaryotic translation initiation factor 3 110 kDa subunit homolog</fullName>
        <shortName evidence="6">eIF3 p110</shortName>
    </alternativeName>
    <alternativeName>
        <fullName evidence="6">Translation initiation factor eIF3, p110 subunit homolog</fullName>
    </alternativeName>
</protein>
<dbReference type="GO" id="GO:0002188">
    <property type="term" value="P:translation reinitiation"/>
    <property type="evidence" value="ECO:0007669"/>
    <property type="project" value="TreeGrafter"/>
</dbReference>
<proteinExistence type="inferred from homology"/>
<feature type="compositionally biased region" description="Gly residues" evidence="7">
    <location>
        <begin position="980"/>
        <end position="990"/>
    </location>
</feature>
<evidence type="ECO:0000256" key="1">
    <source>
        <dbReference type="ARBA" id="ARBA00004496"/>
    </source>
</evidence>
<keyword evidence="4 6" id="KW-0694">RNA-binding</keyword>
<dbReference type="GO" id="GO:0071541">
    <property type="term" value="C:eukaryotic translation initiation factor 3 complex, eIF3m"/>
    <property type="evidence" value="ECO:0007669"/>
    <property type="project" value="TreeGrafter"/>
</dbReference>
<comment type="similarity">
    <text evidence="6">Belongs to the eIF-3 subunit A family.</text>
</comment>
<comment type="function">
    <text evidence="6">RNA-binding component of the eukaryotic translation initiation factor 3 (eIF-3) complex, which is involved in protein synthesis of a specialized repertoire of mRNAs and, together with other initiation factors, stimulates binding of mRNA and methionyl-tRNAi to the 40S ribosome. The eIF-3 complex specifically targets and initiates translation of a subset of mRNAs involved in cell proliferation.</text>
</comment>
<dbReference type="GO" id="GO:0003729">
    <property type="term" value="F:mRNA binding"/>
    <property type="evidence" value="ECO:0007669"/>
    <property type="project" value="TreeGrafter"/>
</dbReference>
<dbReference type="GO" id="GO:0003743">
    <property type="term" value="F:translation initiation factor activity"/>
    <property type="evidence" value="ECO:0007669"/>
    <property type="project" value="UniProtKB-UniRule"/>
</dbReference>
<dbReference type="HAMAP" id="MF_03000">
    <property type="entry name" value="eIF3a"/>
    <property type="match status" value="1"/>
</dbReference>
<evidence type="ECO:0000313" key="10">
    <source>
        <dbReference type="Proteomes" id="UP000053424"/>
    </source>
</evidence>
<dbReference type="InterPro" id="IPR000717">
    <property type="entry name" value="PCI_dom"/>
</dbReference>
<gene>
    <name evidence="6" type="primary">TIF32</name>
    <name evidence="9" type="ORF">M413DRAFT_25470</name>
</gene>
<feature type="region of interest" description="Disordered" evidence="7">
    <location>
        <begin position="857"/>
        <end position="1032"/>
    </location>
</feature>
<name>A0A0C2YSE8_HEBCY</name>
<dbReference type="GO" id="GO:0001732">
    <property type="term" value="P:formation of cytoplasmic translation initiation complex"/>
    <property type="evidence" value="ECO:0007669"/>
    <property type="project" value="UniProtKB-UniRule"/>
</dbReference>
<dbReference type="STRING" id="686832.A0A0C2YSE8"/>
<feature type="region of interest" description="Disordered" evidence="7">
    <location>
        <begin position="590"/>
        <end position="628"/>
    </location>
</feature>
<feature type="compositionally biased region" description="Basic and acidic residues" evidence="7">
    <location>
        <begin position="857"/>
        <end position="893"/>
    </location>
</feature>
<keyword evidence="10" id="KW-1185">Reference proteome</keyword>
<keyword evidence="3 6" id="KW-0396">Initiation factor</keyword>
<evidence type="ECO:0000256" key="6">
    <source>
        <dbReference type="HAMAP-Rule" id="MF_03000"/>
    </source>
</evidence>
<dbReference type="EMBL" id="KN831774">
    <property type="protein sequence ID" value="KIM43967.1"/>
    <property type="molecule type" value="Genomic_DNA"/>
</dbReference>
<dbReference type="Pfam" id="PF22591">
    <property type="entry name" value="eIF3a_PCI_TPR-like"/>
    <property type="match status" value="1"/>
</dbReference>
<dbReference type="GO" id="GO:0016282">
    <property type="term" value="C:eukaryotic 43S preinitiation complex"/>
    <property type="evidence" value="ECO:0007669"/>
    <property type="project" value="UniProtKB-UniRule"/>
</dbReference>
<feature type="compositionally biased region" description="Gly residues" evidence="7">
    <location>
        <begin position="958"/>
        <end position="967"/>
    </location>
</feature>
<dbReference type="InterPro" id="IPR054711">
    <property type="entry name" value="eIF3a_PCI_TPR-like"/>
</dbReference>
<feature type="domain" description="PCI" evidence="8">
    <location>
        <begin position="315"/>
        <end position="496"/>
    </location>
</feature>